<dbReference type="AlphaFoldDB" id="F4G2R4"/>
<dbReference type="GeneID" id="10493198"/>
<dbReference type="KEGG" id="mcn:Mcup_1007"/>
<accession>F4G2R4</accession>
<dbReference type="eggNOG" id="arCOG03861">
    <property type="taxonomic scope" value="Archaea"/>
</dbReference>
<organism evidence="1 2">
    <name type="scientific">Metallosphaera cuprina (strain Ar-4)</name>
    <dbReference type="NCBI Taxonomy" id="1006006"/>
    <lineage>
        <taxon>Archaea</taxon>
        <taxon>Thermoproteota</taxon>
        <taxon>Thermoprotei</taxon>
        <taxon>Sulfolobales</taxon>
        <taxon>Sulfolobaceae</taxon>
        <taxon>Metallosphaera</taxon>
    </lineage>
</organism>
<gene>
    <name evidence="1" type="ordered locus">Mcup_1007</name>
</gene>
<keyword evidence="2" id="KW-1185">Reference proteome</keyword>
<reference evidence="1 2" key="1">
    <citation type="journal article" date="2011" name="J. Bacteriol.">
        <title>Complete genome sequence of Metallosphaera cuprina, a metal sulfide-oxidizing archaeon from a hot spring.</title>
        <authorList>
            <person name="Liu L.J."/>
            <person name="You X.Y."/>
            <person name="Zheng H."/>
            <person name="Wang S."/>
            <person name="Jiang C.Y."/>
            <person name="Liu S.J."/>
        </authorList>
    </citation>
    <scope>NUCLEOTIDE SEQUENCE [LARGE SCALE GENOMIC DNA]</scope>
    <source>
        <strain evidence="1 2">Ar-4</strain>
    </source>
</reference>
<name>F4G2R4_METCR</name>
<dbReference type="PATRIC" id="fig|1006006.8.peg.999"/>
<sequence>MIENIDLPSLNYKIALSYITNPFFFVGSLGHVGILRVYDVDVQDYAIPSEAKTPDYTKFHVAYIFGKSRPWIKLGGGVKTKEGFLNGPSYSALGLSYKGKTLDEDNGFEIILSTGNNERTRIVFNVNEKLGVWNRLNGFSFSDLVEHMVNAHLVPALERLSDTRSL</sequence>
<protein>
    <submittedName>
        <fullName evidence="1">Uncharacterized protein</fullName>
    </submittedName>
</protein>
<dbReference type="HOGENOM" id="CLU_1536693_0_0_2"/>
<dbReference type="RefSeq" id="WP_013737610.1">
    <property type="nucleotide sequence ID" value="NC_015435.1"/>
</dbReference>
<dbReference type="EMBL" id="CP002656">
    <property type="protein sequence ID" value="AEB95112.1"/>
    <property type="molecule type" value="Genomic_DNA"/>
</dbReference>
<dbReference type="OrthoDB" id="38459at2157"/>
<evidence type="ECO:0000313" key="2">
    <source>
        <dbReference type="Proteomes" id="UP000007812"/>
    </source>
</evidence>
<dbReference type="Proteomes" id="UP000007812">
    <property type="component" value="Chromosome"/>
</dbReference>
<proteinExistence type="predicted"/>
<evidence type="ECO:0000313" key="1">
    <source>
        <dbReference type="EMBL" id="AEB95112.1"/>
    </source>
</evidence>